<proteinExistence type="inferred from homology"/>
<dbReference type="OrthoDB" id="296793at2759"/>
<evidence type="ECO:0000256" key="3">
    <source>
        <dbReference type="ARBA" id="ARBA00020976"/>
    </source>
</evidence>
<keyword evidence="5" id="KW-0653">Protein transport</keyword>
<feature type="compositionally biased region" description="Low complexity" evidence="9">
    <location>
        <begin position="16"/>
        <end position="27"/>
    </location>
</feature>
<sequence>MSRFHHPSPRMRQNMVSSSTASSVQQAPISDASVLDRVTQWDPGASHCLAPLASSALESVELLKRTKVDRPRMHVPRQQVNSVSSDVDVLSSPSSPLCHLPATVVEGVFAHLESGEGKIETAQQFLTWYVEVEREMTDEEDAEFREFLRELQAQWEQCNGLMDEVDSCLRLLADLKDRHLSVTEKTDRLHSASENLVAEQASLSKRLALIETHLAPFITAQELEPRITSAMDAGMASLSMAVQGAAFIPMLQKLDESISHMVQHPNFKESGSYLTKLRHLQYQALAMIRAYVCHALRLAAEAAYQQRPESLDAAFPAFYGKFRSCAPRIKGFMAEMERRAKPGEDNAKLLADVHDMYFDFRDRLLRPLFTRRLNDLSASHQRDHCTVVRAGCNNLIRICLDEHDLYFQFFNEPSEAFLTFILNLGSVLYDLLRPIFLRMSHLETLSEVCSILRIEMIEEQVAENRESLAPFETLCLQMLQDVQERLVYVTHIYIRSDILGFQPSPGDLAYPQKLEMMKSIAESLPEGENPGGGRSPCDLHGMWYPTVRRTLVCLSKLFRCLDREAFQGLSQEALEMCIQSLLEGTKGIARRIDGHLFLIKHLLILREQIAPFQVEFAVKETSLDFGKVKDAALELFHKRRMLFSFNSNNALLEFLLDGTPQVKDKV</sequence>
<evidence type="ECO:0000259" key="10">
    <source>
        <dbReference type="Pfam" id="PF04136"/>
    </source>
</evidence>
<dbReference type="GO" id="GO:0005801">
    <property type="term" value="C:cis-Golgi network"/>
    <property type="evidence" value="ECO:0007669"/>
    <property type="project" value="InterPro"/>
</dbReference>
<evidence type="ECO:0000256" key="9">
    <source>
        <dbReference type="SAM" id="MobiDB-lite"/>
    </source>
</evidence>
<evidence type="ECO:0000256" key="4">
    <source>
        <dbReference type="ARBA" id="ARBA00022448"/>
    </source>
</evidence>
<comment type="subcellular location">
    <subcellularLocation>
        <location evidence="1">Golgi apparatus membrane</location>
        <topology evidence="1">Peripheral membrane protein</topology>
    </subcellularLocation>
</comment>
<feature type="domain" description="Conserved oligomeric Golgi complex subunit 3 C-terminal" evidence="11">
    <location>
        <begin position="318"/>
        <end position="628"/>
    </location>
</feature>
<organism evidence="12">
    <name type="scientific">Cyprideis torosa</name>
    <dbReference type="NCBI Taxonomy" id="163714"/>
    <lineage>
        <taxon>Eukaryota</taxon>
        <taxon>Metazoa</taxon>
        <taxon>Ecdysozoa</taxon>
        <taxon>Arthropoda</taxon>
        <taxon>Crustacea</taxon>
        <taxon>Oligostraca</taxon>
        <taxon>Ostracoda</taxon>
        <taxon>Podocopa</taxon>
        <taxon>Podocopida</taxon>
        <taxon>Cytherocopina</taxon>
        <taxon>Cytheroidea</taxon>
        <taxon>Cytherideidae</taxon>
        <taxon>Cyprideis</taxon>
    </lineage>
</organism>
<reference evidence="12" key="1">
    <citation type="submission" date="2020-11" db="EMBL/GenBank/DDBJ databases">
        <authorList>
            <person name="Tran Van P."/>
        </authorList>
    </citation>
    <scope>NUCLEOTIDE SEQUENCE</scope>
</reference>
<protein>
    <recommendedName>
        <fullName evidence="3">Conserved oligomeric Golgi complex subunit 3</fullName>
    </recommendedName>
    <alternativeName>
        <fullName evidence="8">Component of oligomeric Golgi complex 3</fullName>
    </alternativeName>
</protein>
<accession>A0A7R8ZLT7</accession>
<feature type="domain" description="Conserved oligomeric Golgi complex subunit 3 N-terminal" evidence="10">
    <location>
        <begin position="147"/>
        <end position="297"/>
    </location>
</feature>
<dbReference type="GO" id="GO:0006886">
    <property type="term" value="P:intracellular protein transport"/>
    <property type="evidence" value="ECO:0007669"/>
    <property type="project" value="InterPro"/>
</dbReference>
<dbReference type="InterPro" id="IPR048685">
    <property type="entry name" value="COG3_C"/>
</dbReference>
<keyword evidence="7" id="KW-0472">Membrane</keyword>
<dbReference type="InterPro" id="IPR007265">
    <property type="entry name" value="COG_su3"/>
</dbReference>
<evidence type="ECO:0000256" key="7">
    <source>
        <dbReference type="ARBA" id="ARBA00023136"/>
    </source>
</evidence>
<dbReference type="PANTHER" id="PTHR13302">
    <property type="entry name" value="CONSERVED OLIGOMERIC GOLGI COMPLEX COMPONENT 3"/>
    <property type="match status" value="1"/>
</dbReference>
<dbReference type="InterPro" id="IPR048320">
    <property type="entry name" value="COG3_N"/>
</dbReference>
<evidence type="ECO:0000256" key="2">
    <source>
        <dbReference type="ARBA" id="ARBA00009936"/>
    </source>
</evidence>
<dbReference type="GO" id="GO:0017119">
    <property type="term" value="C:Golgi transport complex"/>
    <property type="evidence" value="ECO:0007669"/>
    <property type="project" value="TreeGrafter"/>
</dbReference>
<gene>
    <name evidence="12" type="ORF">CTOB1V02_LOCUS7222</name>
</gene>
<dbReference type="Pfam" id="PF20671">
    <property type="entry name" value="COG3_C"/>
    <property type="match status" value="1"/>
</dbReference>
<evidence type="ECO:0000259" key="11">
    <source>
        <dbReference type="Pfam" id="PF20671"/>
    </source>
</evidence>
<name>A0A7R8ZLT7_9CRUS</name>
<dbReference type="GO" id="GO:0000139">
    <property type="term" value="C:Golgi membrane"/>
    <property type="evidence" value="ECO:0007669"/>
    <property type="project" value="UniProtKB-SubCell"/>
</dbReference>
<dbReference type="AlphaFoldDB" id="A0A7R8ZLT7"/>
<evidence type="ECO:0000256" key="1">
    <source>
        <dbReference type="ARBA" id="ARBA00004395"/>
    </source>
</evidence>
<dbReference type="GO" id="GO:0006891">
    <property type="term" value="P:intra-Golgi vesicle-mediated transport"/>
    <property type="evidence" value="ECO:0007669"/>
    <property type="project" value="TreeGrafter"/>
</dbReference>
<dbReference type="GO" id="GO:0007030">
    <property type="term" value="P:Golgi organization"/>
    <property type="evidence" value="ECO:0007669"/>
    <property type="project" value="TreeGrafter"/>
</dbReference>
<dbReference type="EMBL" id="OB662021">
    <property type="protein sequence ID" value="CAD7229350.1"/>
    <property type="molecule type" value="Genomic_DNA"/>
</dbReference>
<keyword evidence="6" id="KW-0333">Golgi apparatus</keyword>
<evidence type="ECO:0000256" key="6">
    <source>
        <dbReference type="ARBA" id="ARBA00023034"/>
    </source>
</evidence>
<keyword evidence="4" id="KW-0813">Transport</keyword>
<evidence type="ECO:0000256" key="8">
    <source>
        <dbReference type="ARBA" id="ARBA00031339"/>
    </source>
</evidence>
<feature type="region of interest" description="Disordered" evidence="9">
    <location>
        <begin position="1"/>
        <end position="28"/>
    </location>
</feature>
<evidence type="ECO:0000313" key="12">
    <source>
        <dbReference type="EMBL" id="CAD7229350.1"/>
    </source>
</evidence>
<dbReference type="PANTHER" id="PTHR13302:SF8">
    <property type="entry name" value="CONSERVED OLIGOMERIC GOLGI COMPLEX SUBUNIT 3"/>
    <property type="match status" value="1"/>
</dbReference>
<comment type="similarity">
    <text evidence="2">Belongs to the COG3 family.</text>
</comment>
<evidence type="ECO:0000256" key="5">
    <source>
        <dbReference type="ARBA" id="ARBA00022927"/>
    </source>
</evidence>
<dbReference type="Pfam" id="PF04136">
    <property type="entry name" value="COG3_N"/>
    <property type="match status" value="1"/>
</dbReference>